<reference evidence="2" key="1">
    <citation type="submission" date="2017-09" db="EMBL/GenBank/DDBJ databases">
        <authorList>
            <person name="Varghese N."/>
            <person name="Submissions S."/>
        </authorList>
    </citation>
    <scope>NUCLEOTIDE SEQUENCE [LARGE SCALE GENOMIC DNA]</scope>
    <source>
        <strain evidence="2">CGMCC 1.12803</strain>
    </source>
</reference>
<evidence type="ECO:0000313" key="2">
    <source>
        <dbReference type="Proteomes" id="UP000219281"/>
    </source>
</evidence>
<dbReference type="Proteomes" id="UP000219281">
    <property type="component" value="Unassembled WGS sequence"/>
</dbReference>
<name>A0A285ZNG4_9SPHI</name>
<organism evidence="1 2">
    <name type="scientific">Pedobacter xixiisoli</name>
    <dbReference type="NCBI Taxonomy" id="1476464"/>
    <lineage>
        <taxon>Bacteria</taxon>
        <taxon>Pseudomonadati</taxon>
        <taxon>Bacteroidota</taxon>
        <taxon>Sphingobacteriia</taxon>
        <taxon>Sphingobacteriales</taxon>
        <taxon>Sphingobacteriaceae</taxon>
        <taxon>Pedobacter</taxon>
    </lineage>
</organism>
<dbReference type="EMBL" id="OCMT01000001">
    <property type="protein sequence ID" value="SOD11201.1"/>
    <property type="molecule type" value="Genomic_DNA"/>
</dbReference>
<evidence type="ECO:0000313" key="1">
    <source>
        <dbReference type="EMBL" id="SOD11201.1"/>
    </source>
</evidence>
<sequence length="84" mass="9711">MLLIFNELNFGLEVFSYTYCHPERSEGSLPKFALPCFNLKTDFFGKVYQCSMANTVPLFAAIFLWSPFPSFRTQREICYTCASN</sequence>
<keyword evidence="2" id="KW-1185">Reference proteome</keyword>
<dbReference type="AlphaFoldDB" id="A0A285ZNG4"/>
<proteinExistence type="predicted"/>
<protein>
    <submittedName>
        <fullName evidence="1">Uncharacterized protein</fullName>
    </submittedName>
</protein>
<gene>
    <name evidence="1" type="ORF">SAMN06297358_0031</name>
</gene>
<accession>A0A285ZNG4</accession>